<keyword evidence="2" id="KW-0326">Glycosidase</keyword>
<gene>
    <name evidence="2" type="ORF">BACPLE_03451</name>
</gene>
<name>B5D357_PHOPM</name>
<dbReference type="Gene3D" id="1.50.10.10">
    <property type="match status" value="1"/>
</dbReference>
<dbReference type="eggNOG" id="COG4225">
    <property type="taxonomic scope" value="Bacteria"/>
</dbReference>
<dbReference type="EC" id="3.2.1.-" evidence="2"/>
<dbReference type="SUPFAM" id="SSF48208">
    <property type="entry name" value="Six-hairpin glycosidases"/>
    <property type="match status" value="1"/>
</dbReference>
<accession>B5D357</accession>
<dbReference type="AlphaFoldDB" id="B5D357"/>
<reference evidence="2 3" key="2">
    <citation type="submission" date="2008-08" db="EMBL/GenBank/DDBJ databases">
        <authorList>
            <person name="Fulton L."/>
            <person name="Clifton S."/>
            <person name="Fulton B."/>
            <person name="Xu J."/>
            <person name="Minx P."/>
            <person name="Pepin K.H."/>
            <person name="Johnson M."/>
            <person name="Thiruvilangam P."/>
            <person name="Bhonagiri V."/>
            <person name="Nash W.E."/>
            <person name="Mardis E.R."/>
            <person name="Wilson R.K."/>
        </authorList>
    </citation>
    <scope>NUCLEOTIDE SEQUENCE [LARGE SCALE GENOMIC DNA]</scope>
    <source>
        <strain evidence="3">DSM 17135 / JCM 12973 / M2</strain>
    </source>
</reference>
<evidence type="ECO:0000256" key="1">
    <source>
        <dbReference type="ARBA" id="ARBA00022801"/>
    </source>
</evidence>
<proteinExistence type="predicted"/>
<reference evidence="2 3" key="1">
    <citation type="submission" date="2008-08" db="EMBL/GenBank/DDBJ databases">
        <title>Draft genome sequence of Bacteroides plebeius (DSM 17135).</title>
        <authorList>
            <person name="Sudarsanam P."/>
            <person name="Ley R."/>
            <person name="Guruge J."/>
            <person name="Turnbaugh P.J."/>
            <person name="Mahowald M."/>
            <person name="Liep D."/>
            <person name="Gordon J."/>
        </authorList>
    </citation>
    <scope>NUCLEOTIDE SEQUENCE [LARGE SCALE GENOMIC DNA]</scope>
    <source>
        <strain evidence="3">DSM 17135 / JCM 12973 / M2</strain>
    </source>
</reference>
<dbReference type="InterPro" id="IPR012341">
    <property type="entry name" value="6hp_glycosidase-like_sf"/>
</dbReference>
<comment type="caution">
    <text evidence="2">The sequence shown here is derived from an EMBL/GenBank/DDBJ whole genome shotgun (WGS) entry which is preliminary data.</text>
</comment>
<dbReference type="PANTHER" id="PTHR33886:SF8">
    <property type="entry name" value="UNSATURATED RHAMNOGALACTURONAN HYDROLASE (EUROFUNG)"/>
    <property type="match status" value="1"/>
</dbReference>
<dbReference type="InterPro" id="IPR010905">
    <property type="entry name" value="Glyco_hydro_88"/>
</dbReference>
<evidence type="ECO:0000313" key="3">
    <source>
        <dbReference type="Proteomes" id="UP000003452"/>
    </source>
</evidence>
<dbReference type="InterPro" id="IPR008928">
    <property type="entry name" value="6-hairpin_glycosidase_sf"/>
</dbReference>
<dbReference type="GO" id="GO:0005975">
    <property type="term" value="P:carbohydrate metabolic process"/>
    <property type="evidence" value="ECO:0007669"/>
    <property type="project" value="InterPro"/>
</dbReference>
<dbReference type="HOGENOM" id="CLU_038720_1_0_10"/>
<sequence length="408" mass="47667">MKNKLWHLTGMIIGAFLLIPTITFSQTVKSDQPWSVRMAESELIRWPEAWQLDFQTQMKWDYCHGLELQAMLDVYDRYGDKRFYEYALTYADTMVNADGSIKKYKMEEYSLDRVNSGKFLFRIYEQTKEEKYKKALAMLRKQLDTHPRNADGGFWHKKIYPHQVWLDGIYMGAPFYAEYAFRNTEVNAYQDVINQFLMAARHTYDPQTDLYRHACDVSRKERWADPVTGQSQHSWGRALGWYAMAFVDALEFIPEHEAGRDSMLIIYNKVAEQIKRLQDKKTGLWYQVLDRSGDPGNYLESSCSAMFVYSLLKGVQKGYIDQSYLKVAEKGYKGILKHFIKVDHNGMVSITKVCAVAGLGGKNYRMGDYDYYIHELVRDNDPKAVAPFIMASLEWEHLQDMKALLNQK</sequence>
<dbReference type="InterPro" id="IPR052043">
    <property type="entry name" value="PolySaccharide_Degr_Enz"/>
</dbReference>
<dbReference type="GO" id="GO:0016798">
    <property type="term" value="F:hydrolase activity, acting on glycosyl bonds"/>
    <property type="evidence" value="ECO:0007669"/>
    <property type="project" value="UniProtKB-KW"/>
</dbReference>
<dbReference type="PANTHER" id="PTHR33886">
    <property type="entry name" value="UNSATURATED RHAMNOGALACTURONAN HYDROLASE (EUROFUNG)"/>
    <property type="match status" value="1"/>
</dbReference>
<organism evidence="2 3">
    <name type="scientific">Phocaeicola plebeius (strain DSM 17135 / JCM 12973 / CCUG 54634 / M2)</name>
    <name type="common">Bacteroides plebeius</name>
    <dbReference type="NCBI Taxonomy" id="484018"/>
    <lineage>
        <taxon>Bacteria</taxon>
        <taxon>Pseudomonadati</taxon>
        <taxon>Bacteroidota</taxon>
        <taxon>Bacteroidia</taxon>
        <taxon>Bacteroidales</taxon>
        <taxon>Bacteroidaceae</taxon>
        <taxon>Phocaeicola</taxon>
    </lineage>
</organism>
<dbReference type="EMBL" id="ABQC02000024">
    <property type="protein sequence ID" value="EDY94007.1"/>
    <property type="molecule type" value="Genomic_DNA"/>
</dbReference>
<dbReference type="Proteomes" id="UP000003452">
    <property type="component" value="Unassembled WGS sequence"/>
</dbReference>
<evidence type="ECO:0000313" key="2">
    <source>
        <dbReference type="EMBL" id="EDY94007.1"/>
    </source>
</evidence>
<dbReference type="Pfam" id="PF07470">
    <property type="entry name" value="Glyco_hydro_88"/>
    <property type="match status" value="1"/>
</dbReference>
<protein>
    <submittedName>
        <fullName evidence="2">Glycosyl hydrolase, family 88</fullName>
        <ecNumber evidence="2">3.2.1.-</ecNumber>
    </submittedName>
</protein>
<keyword evidence="1 2" id="KW-0378">Hydrolase</keyword>